<dbReference type="InterPro" id="IPR036388">
    <property type="entry name" value="WH-like_DNA-bd_sf"/>
</dbReference>
<dbReference type="AlphaFoldDB" id="A0A514BWW3"/>
<reference evidence="1 2" key="1">
    <citation type="submission" date="2019-06" db="EMBL/GenBank/DDBJ databases">
        <title>Lysobacter alkalisoli sp. nov. isolated from saline-alkali soil.</title>
        <authorList>
            <person name="Sun J.-Q."/>
            <person name="Xu L."/>
        </authorList>
    </citation>
    <scope>NUCLEOTIDE SEQUENCE [LARGE SCALE GENOMIC DNA]</scope>
    <source>
        <strain evidence="1 2">SJ-36</strain>
    </source>
</reference>
<evidence type="ECO:0008006" key="3">
    <source>
        <dbReference type="Google" id="ProtNLM"/>
    </source>
</evidence>
<gene>
    <name evidence="1" type="ORF">FKV23_08885</name>
</gene>
<dbReference type="Gene3D" id="1.10.10.10">
    <property type="entry name" value="Winged helix-like DNA-binding domain superfamily/Winged helix DNA-binding domain"/>
    <property type="match status" value="1"/>
</dbReference>
<protein>
    <recommendedName>
        <fullName evidence="3">Helix-turn-helix domain-containing protein</fullName>
    </recommendedName>
</protein>
<dbReference type="InterPro" id="IPR036390">
    <property type="entry name" value="WH_DNA-bd_sf"/>
</dbReference>
<dbReference type="SUPFAM" id="SSF46785">
    <property type="entry name" value="Winged helix' DNA-binding domain"/>
    <property type="match status" value="1"/>
</dbReference>
<accession>A0A514BWW3</accession>
<proteinExistence type="predicted"/>
<dbReference type="Proteomes" id="UP000317199">
    <property type="component" value="Chromosome"/>
</dbReference>
<name>A0A514BWW3_9GAMM</name>
<dbReference type="EMBL" id="CP041242">
    <property type="protein sequence ID" value="QDH71795.1"/>
    <property type="molecule type" value="Genomic_DNA"/>
</dbReference>
<organism evidence="1 2">
    <name type="scientific">Marilutibacter alkalisoli</name>
    <dbReference type="NCBI Taxonomy" id="2591633"/>
    <lineage>
        <taxon>Bacteria</taxon>
        <taxon>Pseudomonadati</taxon>
        <taxon>Pseudomonadota</taxon>
        <taxon>Gammaproteobacteria</taxon>
        <taxon>Lysobacterales</taxon>
        <taxon>Lysobacteraceae</taxon>
        <taxon>Marilutibacter</taxon>
    </lineage>
</organism>
<evidence type="ECO:0000313" key="2">
    <source>
        <dbReference type="Proteomes" id="UP000317199"/>
    </source>
</evidence>
<dbReference type="KEGG" id="lyj:FKV23_08885"/>
<evidence type="ECO:0000313" key="1">
    <source>
        <dbReference type="EMBL" id="QDH71795.1"/>
    </source>
</evidence>
<keyword evidence="2" id="KW-1185">Reference proteome</keyword>
<dbReference type="OrthoDB" id="6026284at2"/>
<dbReference type="RefSeq" id="WP_141625125.1">
    <property type="nucleotide sequence ID" value="NZ_CP041242.1"/>
</dbReference>
<sequence>MPVDPALVDAILSTLAREPEGSMSLPRLCKKLALRMSVLMRALAWLGDSPIGGRPGPGWVRMARDGGRDIAAITAEGWHHLEHAPPAPPHPAD</sequence>